<name>K4AEP1_SETIT</name>
<feature type="compositionally biased region" description="Low complexity" evidence="1">
    <location>
        <begin position="133"/>
        <end position="142"/>
    </location>
</feature>
<proteinExistence type="predicted"/>
<evidence type="ECO:0000256" key="1">
    <source>
        <dbReference type="SAM" id="MobiDB-lite"/>
    </source>
</evidence>
<evidence type="ECO:0000313" key="3">
    <source>
        <dbReference type="Proteomes" id="UP000004995"/>
    </source>
</evidence>
<dbReference type="InParanoid" id="K4AEP1"/>
<accession>K4AEP1</accession>
<dbReference type="Gramene" id="KQK88933">
    <property type="protein sequence ID" value="KQK88933"/>
    <property type="gene ID" value="SETIT_037348mg"/>
</dbReference>
<dbReference type="EMBL" id="AGNK02005588">
    <property type="status" value="NOT_ANNOTATED_CDS"/>
    <property type="molecule type" value="Genomic_DNA"/>
</dbReference>
<protein>
    <submittedName>
        <fullName evidence="2">Uncharacterized protein</fullName>
    </submittedName>
</protein>
<reference evidence="2" key="2">
    <citation type="submission" date="2018-08" db="UniProtKB">
        <authorList>
            <consortium name="EnsemblPlants"/>
        </authorList>
    </citation>
    <scope>IDENTIFICATION</scope>
    <source>
        <strain evidence="2">Yugu1</strain>
    </source>
</reference>
<feature type="region of interest" description="Disordered" evidence="1">
    <location>
        <begin position="72"/>
        <end position="91"/>
    </location>
</feature>
<dbReference type="HOGENOM" id="CLU_1211563_0_0_1"/>
<keyword evidence="3" id="KW-1185">Reference proteome</keyword>
<sequence length="229" mass="25737">MHAFPPQILSYRESGRRGAHSLPILRGQYRVEAKMERLIRLSPSPWQARARRLTWPGGFLEWQQLRGCLDTSQTGPKAGRARSRTGACGEKGGEEDWREHCALCYERFPRLRQTLAARFPSTCQRRHLPLHPSPASSTTTRPSRSKRGSAKPPRIQPLRPFVSARARCLVANNDAGQAWPRSSSPPAALGWPRSSPREIGLRWDQLPLALARSVGIDMLCMSLSKFNPL</sequence>
<dbReference type="Proteomes" id="UP000004995">
    <property type="component" value="Unassembled WGS sequence"/>
</dbReference>
<dbReference type="EnsemblPlants" id="KQK88933">
    <property type="protein sequence ID" value="KQK88933"/>
    <property type="gene ID" value="SETIT_037348mg"/>
</dbReference>
<organism evidence="2 3">
    <name type="scientific">Setaria italica</name>
    <name type="common">Foxtail millet</name>
    <name type="synonym">Panicum italicum</name>
    <dbReference type="NCBI Taxonomy" id="4555"/>
    <lineage>
        <taxon>Eukaryota</taxon>
        <taxon>Viridiplantae</taxon>
        <taxon>Streptophyta</taxon>
        <taxon>Embryophyta</taxon>
        <taxon>Tracheophyta</taxon>
        <taxon>Spermatophyta</taxon>
        <taxon>Magnoliopsida</taxon>
        <taxon>Liliopsida</taxon>
        <taxon>Poales</taxon>
        <taxon>Poaceae</taxon>
        <taxon>PACMAD clade</taxon>
        <taxon>Panicoideae</taxon>
        <taxon>Panicodae</taxon>
        <taxon>Paniceae</taxon>
        <taxon>Cenchrinae</taxon>
        <taxon>Setaria</taxon>
    </lineage>
</organism>
<reference evidence="3" key="1">
    <citation type="journal article" date="2012" name="Nat. Biotechnol.">
        <title>Reference genome sequence of the model plant Setaria.</title>
        <authorList>
            <person name="Bennetzen J.L."/>
            <person name="Schmutz J."/>
            <person name="Wang H."/>
            <person name="Percifield R."/>
            <person name="Hawkins J."/>
            <person name="Pontaroli A.C."/>
            <person name="Estep M."/>
            <person name="Feng L."/>
            <person name="Vaughn J.N."/>
            <person name="Grimwood J."/>
            <person name="Jenkins J."/>
            <person name="Barry K."/>
            <person name="Lindquist E."/>
            <person name="Hellsten U."/>
            <person name="Deshpande S."/>
            <person name="Wang X."/>
            <person name="Wu X."/>
            <person name="Mitros T."/>
            <person name="Triplett J."/>
            <person name="Yang X."/>
            <person name="Ye C.Y."/>
            <person name="Mauro-Herrera M."/>
            <person name="Wang L."/>
            <person name="Li P."/>
            <person name="Sharma M."/>
            <person name="Sharma R."/>
            <person name="Ronald P.C."/>
            <person name="Panaud O."/>
            <person name="Kellogg E.A."/>
            <person name="Brutnell T.P."/>
            <person name="Doust A.N."/>
            <person name="Tuskan G.A."/>
            <person name="Rokhsar D."/>
            <person name="Devos K.M."/>
        </authorList>
    </citation>
    <scope>NUCLEOTIDE SEQUENCE [LARGE SCALE GENOMIC DNA]</scope>
    <source>
        <strain evidence="3">cv. Yugu1</strain>
    </source>
</reference>
<feature type="region of interest" description="Disordered" evidence="1">
    <location>
        <begin position="123"/>
        <end position="156"/>
    </location>
</feature>
<evidence type="ECO:0000313" key="2">
    <source>
        <dbReference type="EnsemblPlants" id="KQK88933"/>
    </source>
</evidence>
<dbReference type="AlphaFoldDB" id="K4AEP1"/>